<dbReference type="InterPro" id="IPR011871">
    <property type="entry name" value="Fib_succ_major"/>
</dbReference>
<feature type="domain" description="Fibrobacter succinogenes major paralogous" evidence="2">
    <location>
        <begin position="776"/>
        <end position="967"/>
    </location>
</feature>
<evidence type="ECO:0000313" key="4">
    <source>
        <dbReference type="Proteomes" id="UP000229335"/>
    </source>
</evidence>
<comment type="caution">
    <text evidence="3">The sequence shown here is derived from an EMBL/GenBank/DDBJ whole genome shotgun (WGS) entry which is preliminary data.</text>
</comment>
<name>A0A2M6WM37_9BACT</name>
<feature type="region of interest" description="Disordered" evidence="1">
    <location>
        <begin position="1055"/>
        <end position="1077"/>
    </location>
</feature>
<feature type="non-terminal residue" evidence="3">
    <location>
        <position position="1"/>
    </location>
</feature>
<evidence type="ECO:0000256" key="1">
    <source>
        <dbReference type="SAM" id="MobiDB-lite"/>
    </source>
</evidence>
<proteinExistence type="predicted"/>
<sequence>EAKNNRCLTGDVPQSACINKDIIKFFWSSWPTLKNQVSSSFDTNFNAAGIYFISLGVNYNNTNYNFNSQSQNKGPLKIVINPPKLTEFSHQLISKEDVAVINGKRVAENEMIFFDWKLDSAGRVPVERFEVWRALVGGASDEIKWEQIKQADKITPVFAIPSADSIDELDPPASGTYNYGLHLVLADGSYLTEGDAGQNLIPITFNRQITPPSTPPPAQYNGPIVNSIFNQKTSTGRPVISWTIDNSADNSAEAKVANFELWRQKSGESTHAVILESIPIGTLKNNNSGIYLFVADAGEIKAGGYYYIIHAVPKTGITTNRSPSFDDLKQLGISTGLITISQDIKPLPGPPKMPGLPRISKLAAVAADQNFNIRWGVETNEIDFVSKFEIWRAPCKSSDDSTIDKNTWVKINTINNDHTETNNDDFEYYDSRENGGYCYGMHVYSTYDDALYTTEEDNNIPLAYVFSDDTAPTISKFLVNDKEGGLDGPDIVVAPGKSVKISWKATDGGWGSGIARVEIWCHNGIIWDKCSEDITAVKLASGTLTDGSYNFTIPFETEMILDLGIHVVKDNGKWVSEQGGGLSSVKIKIEKECVATKTCADFDLTRFCGSKSLDNGCSVNMPCTGTLRCPNGCAADNTCTAAAPTPDKPPTISKFNIDPVSFVEKESANISWEVEDHSGLGGLGIDRVEIWIKRTEESWGVEPTIINENMTIKNYNYIMPDAGTFDFGIHVVDKKGNMTKESATIKVTVTSNADSSGSCGGVATARDIEGNIYSTVAIGAQCWMKSNLRTTKYPDGTPITKGGCSTDACSWGPDSGYYSCPPDTSWDYFLKRENCANAATAGMMYQWSAATHNSTVEGAQGICPSGWHVPSDAEWTTLTTYLGGASIAGNKLKHTIGWSTPNIGTNSSGFTALPASMLNSLNYYYYAYFWSSGTNAYVRGLSAVEAKVSRRDYTNWKGNGISVRCLKGAATDEDKGTANGNNGNNNDTTKLPTISNANFSVVRAQGTGEYVFSIASSPYPYEKKKPIVLLKWDMDNNDPAAGSIKKFMVSRAPKNTTQWEPIGEDGKNSSGSYSRYDNTLPDATKKYQYKIDAFANGTSEPLVSQAVTGPLDSDDDWISDADEKSSGTNPNKADSDGDLLSDWEENYTFGYFNTIEQRLIHTNPNNVNTDGDKYSDYDEITHCYSPFSYPPSKYLDYNVGCVK</sequence>
<evidence type="ECO:0000313" key="3">
    <source>
        <dbReference type="EMBL" id="PIT93860.1"/>
    </source>
</evidence>
<dbReference type="EMBL" id="PFAS01000033">
    <property type="protein sequence ID" value="PIT93860.1"/>
    <property type="molecule type" value="Genomic_DNA"/>
</dbReference>
<accession>A0A2M6WM37</accession>
<evidence type="ECO:0000259" key="2">
    <source>
        <dbReference type="Pfam" id="PF09603"/>
    </source>
</evidence>
<organism evidence="3 4">
    <name type="scientific">Candidatus Falkowbacteria bacterium CG10_big_fil_rev_8_21_14_0_10_43_11</name>
    <dbReference type="NCBI Taxonomy" id="1974568"/>
    <lineage>
        <taxon>Bacteria</taxon>
        <taxon>Candidatus Falkowiibacteriota</taxon>
    </lineage>
</organism>
<feature type="region of interest" description="Disordered" evidence="1">
    <location>
        <begin position="1104"/>
        <end position="1139"/>
    </location>
</feature>
<dbReference type="Proteomes" id="UP000229335">
    <property type="component" value="Unassembled WGS sequence"/>
</dbReference>
<feature type="compositionally biased region" description="Polar residues" evidence="1">
    <location>
        <begin position="1068"/>
        <end position="1077"/>
    </location>
</feature>
<dbReference type="Pfam" id="PF09603">
    <property type="entry name" value="Fib_succ_major"/>
    <property type="match status" value="1"/>
</dbReference>
<feature type="region of interest" description="Disordered" evidence="1">
    <location>
        <begin position="972"/>
        <end position="991"/>
    </location>
</feature>
<protein>
    <recommendedName>
        <fullName evidence="2">Fibrobacter succinogenes major paralogous domain-containing protein</fullName>
    </recommendedName>
</protein>
<dbReference type="NCBIfam" id="TIGR02145">
    <property type="entry name" value="Fib_succ_major"/>
    <property type="match status" value="1"/>
</dbReference>
<dbReference type="AlphaFoldDB" id="A0A2M6WM37"/>
<gene>
    <name evidence="3" type="ORF">COU00_02035</name>
</gene>
<reference evidence="4" key="1">
    <citation type="submission" date="2017-09" db="EMBL/GenBank/DDBJ databases">
        <title>Depth-based differentiation of microbial function through sediment-hosted aquifers and enrichment of novel symbionts in the deep terrestrial subsurface.</title>
        <authorList>
            <person name="Probst A.J."/>
            <person name="Ladd B."/>
            <person name="Jarett J.K."/>
            <person name="Geller-Mcgrath D.E."/>
            <person name="Sieber C.M.K."/>
            <person name="Emerson J.B."/>
            <person name="Anantharaman K."/>
            <person name="Thomas B.C."/>
            <person name="Malmstrom R."/>
            <person name="Stieglmeier M."/>
            <person name="Klingl A."/>
            <person name="Woyke T."/>
            <person name="Ryan C.M."/>
            <person name="Banfield J.F."/>
        </authorList>
    </citation>
    <scope>NUCLEOTIDE SEQUENCE [LARGE SCALE GENOMIC DNA]</scope>
</reference>